<gene>
    <name evidence="2" type="ORF">NP064_10995</name>
</gene>
<dbReference type="Gene3D" id="3.60.15.10">
    <property type="entry name" value="Ribonuclease Z/Hydroxyacylglutathione hydrolase-like"/>
    <property type="match status" value="1"/>
</dbReference>
<proteinExistence type="predicted"/>
<dbReference type="Pfam" id="PF12706">
    <property type="entry name" value="Lactamase_B_2"/>
    <property type="match status" value="1"/>
</dbReference>
<name>A0ABY5KX96_9CELL</name>
<sequence length="262" mass="27242">MRLVVVGCAGSFPSAESAASAYLVQAEDAHGRTWTVLLDLGSGALGPLQALADPTALDLIGISHLHSDHVADLVVLNVLRRYRPEGPCPPVRLLGPEGTVERLAQMAGKDPATEVSGQFMFEPWQPGAPVRVGPLTIEPVAVDHPLPSFGVRVTGPSDADPARSVTLAYTGDTDECPGLATLADGVDLLLAEAAYIEGRDDALRGVHLTGRRAGAAAAAGKAGRLVLTHLVAWNDPQVTLAEAEGEYDGPIDLARPGAVYTI</sequence>
<evidence type="ECO:0000313" key="2">
    <source>
        <dbReference type="EMBL" id="UUI74328.1"/>
    </source>
</evidence>
<dbReference type="RefSeq" id="WP_227569612.1">
    <property type="nucleotide sequence ID" value="NZ_CP101988.1"/>
</dbReference>
<evidence type="ECO:0000313" key="3">
    <source>
        <dbReference type="Proteomes" id="UP001316189"/>
    </source>
</evidence>
<reference evidence="2 3" key="1">
    <citation type="submission" date="2022-07" db="EMBL/GenBank/DDBJ databases">
        <title>Novel species in genus cellulomonas.</title>
        <authorList>
            <person name="Ye L."/>
        </authorList>
    </citation>
    <scope>NUCLEOTIDE SEQUENCE [LARGE SCALE GENOMIC DNA]</scope>
    <source>
        <strain evidence="3">zg-Y338</strain>
    </source>
</reference>
<organism evidence="2 3">
    <name type="scientific">Cellulomonas chengniuliangii</name>
    <dbReference type="NCBI Taxonomy" id="2968084"/>
    <lineage>
        <taxon>Bacteria</taxon>
        <taxon>Bacillati</taxon>
        <taxon>Actinomycetota</taxon>
        <taxon>Actinomycetes</taxon>
        <taxon>Micrococcales</taxon>
        <taxon>Cellulomonadaceae</taxon>
        <taxon>Cellulomonas</taxon>
    </lineage>
</organism>
<keyword evidence="3" id="KW-1185">Reference proteome</keyword>
<dbReference type="EMBL" id="CP101988">
    <property type="protein sequence ID" value="UUI74328.1"/>
    <property type="molecule type" value="Genomic_DNA"/>
</dbReference>
<dbReference type="Proteomes" id="UP001316189">
    <property type="component" value="Chromosome"/>
</dbReference>
<evidence type="ECO:0000259" key="1">
    <source>
        <dbReference type="Pfam" id="PF12706"/>
    </source>
</evidence>
<dbReference type="InterPro" id="IPR001279">
    <property type="entry name" value="Metallo-B-lactamas"/>
</dbReference>
<accession>A0ABY5KX96</accession>
<feature type="domain" description="Metallo-beta-lactamase" evidence="1">
    <location>
        <begin position="36"/>
        <end position="229"/>
    </location>
</feature>
<protein>
    <submittedName>
        <fullName evidence="2">MBL fold metallo-hydrolase</fullName>
    </submittedName>
</protein>
<dbReference type="CDD" id="cd07716">
    <property type="entry name" value="RNaseZ_short-form-like_MBL-fold"/>
    <property type="match status" value="1"/>
</dbReference>
<dbReference type="PANTHER" id="PTHR46018">
    <property type="entry name" value="ZINC PHOSPHODIESTERASE ELAC PROTEIN 1"/>
    <property type="match status" value="1"/>
</dbReference>
<dbReference type="InterPro" id="IPR036866">
    <property type="entry name" value="RibonucZ/Hydroxyglut_hydro"/>
</dbReference>
<dbReference type="PANTHER" id="PTHR46018:SF4">
    <property type="entry name" value="METALLO-HYDROLASE YHFI-RELATED"/>
    <property type="match status" value="1"/>
</dbReference>
<dbReference type="SUPFAM" id="SSF56281">
    <property type="entry name" value="Metallo-hydrolase/oxidoreductase"/>
    <property type="match status" value="1"/>
</dbReference>